<feature type="domain" description="Lipid/polyisoprenoid-binding YceI-like" evidence="2">
    <location>
        <begin position="25"/>
        <end position="185"/>
    </location>
</feature>
<gene>
    <name evidence="3" type="ORF">E6W36_00900</name>
</gene>
<keyword evidence="1" id="KW-0732">Signal</keyword>
<evidence type="ECO:0000313" key="4">
    <source>
        <dbReference type="Proteomes" id="UP000298714"/>
    </source>
</evidence>
<dbReference type="Pfam" id="PF04264">
    <property type="entry name" value="YceI"/>
    <property type="match status" value="1"/>
</dbReference>
<dbReference type="Gene3D" id="2.40.128.110">
    <property type="entry name" value="Lipid/polyisoprenoid-binding, YceI-like"/>
    <property type="match status" value="1"/>
</dbReference>
<accession>A0A4D7C0Z4</accession>
<dbReference type="PANTHER" id="PTHR34406">
    <property type="entry name" value="PROTEIN YCEI"/>
    <property type="match status" value="1"/>
</dbReference>
<feature type="signal peptide" evidence="1">
    <location>
        <begin position="1"/>
        <end position="23"/>
    </location>
</feature>
<name>A0A4D7C0Z4_9SPHN</name>
<proteinExistence type="predicted"/>
<dbReference type="SMART" id="SM00867">
    <property type="entry name" value="YceI"/>
    <property type="match status" value="1"/>
</dbReference>
<protein>
    <submittedName>
        <fullName evidence="3">YceI family protein</fullName>
    </submittedName>
</protein>
<dbReference type="SUPFAM" id="SSF101874">
    <property type="entry name" value="YceI-like"/>
    <property type="match status" value="1"/>
</dbReference>
<dbReference type="KEGG" id="hgn:E6W36_00900"/>
<dbReference type="InterPro" id="IPR007372">
    <property type="entry name" value="Lipid/polyisoprenoid-bd_YceI"/>
</dbReference>
<dbReference type="RefSeq" id="WP_222874352.1">
    <property type="nucleotide sequence ID" value="NZ_CP039704.1"/>
</dbReference>
<evidence type="ECO:0000313" key="3">
    <source>
        <dbReference type="EMBL" id="QCI78711.1"/>
    </source>
</evidence>
<feature type="chain" id="PRO_5021012506" evidence="1">
    <location>
        <begin position="24"/>
        <end position="190"/>
    </location>
</feature>
<dbReference type="Proteomes" id="UP000298714">
    <property type="component" value="Chromosome"/>
</dbReference>
<dbReference type="EMBL" id="CP039704">
    <property type="protein sequence ID" value="QCI78711.1"/>
    <property type="molecule type" value="Genomic_DNA"/>
</dbReference>
<sequence>MEVSHDQAPLLLALLLAAAPARAAGWTIDPKASEIRFSGKHAGRDFTGVFAQWGGTISFDPAKLDAARVAIDVKLGSAKTGDTTYDKTLPGVDWFNVEAFPTARFTTQSIQAAGPGRYVAQGILSIRGVNAPVTLPFSLEIKGDQAAMTGSTTLKRVAWGIGKGPDASGAWVSLDIPVSIKVSAKRAAAK</sequence>
<evidence type="ECO:0000259" key="2">
    <source>
        <dbReference type="SMART" id="SM00867"/>
    </source>
</evidence>
<keyword evidence="4" id="KW-1185">Reference proteome</keyword>
<dbReference type="PANTHER" id="PTHR34406:SF1">
    <property type="entry name" value="PROTEIN YCEI"/>
    <property type="match status" value="1"/>
</dbReference>
<organism evidence="3 4">
    <name type="scientific">Hankyongella ginsenosidimutans</name>
    <dbReference type="NCBI Taxonomy" id="1763828"/>
    <lineage>
        <taxon>Bacteria</taxon>
        <taxon>Pseudomonadati</taxon>
        <taxon>Pseudomonadota</taxon>
        <taxon>Alphaproteobacteria</taxon>
        <taxon>Sphingomonadales</taxon>
        <taxon>Sphingomonadaceae</taxon>
        <taxon>Hankyongella</taxon>
    </lineage>
</organism>
<evidence type="ECO:0000256" key="1">
    <source>
        <dbReference type="SAM" id="SignalP"/>
    </source>
</evidence>
<dbReference type="InterPro" id="IPR036761">
    <property type="entry name" value="TTHA0802/YceI-like_sf"/>
</dbReference>
<reference evidence="4" key="1">
    <citation type="submission" date="2019-04" db="EMBL/GenBank/DDBJ databases">
        <title>Complete genome sequence of Sphingomonas sp. W1-2-3.</title>
        <authorList>
            <person name="Im W.T."/>
        </authorList>
    </citation>
    <scope>NUCLEOTIDE SEQUENCE [LARGE SCALE GENOMIC DNA]</scope>
    <source>
        <strain evidence="4">W1-2-3</strain>
    </source>
</reference>
<dbReference type="AlphaFoldDB" id="A0A4D7C0Z4"/>